<name>A0ABT4JJP1_9LACO</name>
<feature type="signal peptide" evidence="2">
    <location>
        <begin position="1"/>
        <end position="28"/>
    </location>
</feature>
<evidence type="ECO:0000313" key="4">
    <source>
        <dbReference type="Proteomes" id="UP001081467"/>
    </source>
</evidence>
<dbReference type="EMBL" id="JANXLI010000001">
    <property type="protein sequence ID" value="MCZ2490585.1"/>
    <property type="molecule type" value="Genomic_DNA"/>
</dbReference>
<keyword evidence="4" id="KW-1185">Reference proteome</keyword>
<comment type="caution">
    <text evidence="3">The sequence shown here is derived from an EMBL/GenBank/DDBJ whole genome shotgun (WGS) entry which is preliminary data.</text>
</comment>
<proteinExistence type="predicted"/>
<evidence type="ECO:0000313" key="3">
    <source>
        <dbReference type="EMBL" id="MCZ2490585.1"/>
    </source>
</evidence>
<evidence type="ECO:0000256" key="2">
    <source>
        <dbReference type="SAM" id="SignalP"/>
    </source>
</evidence>
<evidence type="ECO:0000256" key="1">
    <source>
        <dbReference type="SAM" id="MobiDB-lite"/>
    </source>
</evidence>
<organism evidence="3 4">
    <name type="scientific">Dellaglioa carnosa</name>
    <dbReference type="NCBI Taxonomy" id="2995136"/>
    <lineage>
        <taxon>Bacteria</taxon>
        <taxon>Bacillati</taxon>
        <taxon>Bacillota</taxon>
        <taxon>Bacilli</taxon>
        <taxon>Lactobacillales</taxon>
        <taxon>Lactobacillaceae</taxon>
        <taxon>Dellaglioa</taxon>
    </lineage>
</organism>
<dbReference type="Proteomes" id="UP001081467">
    <property type="component" value="Unassembled WGS sequence"/>
</dbReference>
<reference evidence="3" key="1">
    <citation type="submission" date="2022-09" db="EMBL/GenBank/DDBJ databases">
        <title>Diversity of Dellaglioa algida.</title>
        <authorList>
            <person name="Matthias E."/>
            <person name="Werum V."/>
        </authorList>
    </citation>
    <scope>NUCLEOTIDE SEQUENCE</scope>
    <source>
        <strain evidence="3">TMW 2.2523</strain>
    </source>
</reference>
<gene>
    <name evidence="3" type="ORF">N0K80_00290</name>
</gene>
<protein>
    <recommendedName>
        <fullName evidence="5">WxL domain-containing protein</fullName>
    </recommendedName>
</protein>
<keyword evidence="2" id="KW-0732">Signal</keyword>
<dbReference type="RefSeq" id="WP_269023421.1">
    <property type="nucleotide sequence ID" value="NZ_JANXKW010000001.1"/>
</dbReference>
<accession>A0ABT4JJP1</accession>
<sequence length="874" mass="92885">MKKYNSSKKRWASTVLMTGIILAGMVPAGTVVNAVEREDSTVSSQTANDPKTGFEKITTDAGVQKEKEASYTVNDKETAKKEDKTVSDVKNEGTYEVKKETTTKNKKAPTSKKETAVPTDIYVGPATDPSGANWDESKDYAAQSTTEYVSASGKTGMANDPVLYFGNSSGNNRQPFQPNSMTNNTGARTTNWAYTGTTNGTNLNPKKSYGIIIDGAIPADRGYGLVPQAGTDVATIESAVKNGQVTDYKLYKNVEKTGFKATMYDTKYKLSYTFMEIYDTDGGLYSYFSITNNATTSREIGAVEAVDTFVDADTVPIMSLGANAGFKLVGSNHTLKFKLDDPDGNRMGGWTNYTGGNINAKSGVTTNQIYNLSDIGGYFLNGALGTGMEATPANPASDPKGDAGNIGIYDIHNPAVKLSGTVNDTNSGFIIKANPKMLAPGETLTNGAYLTYGVVQPGVAPVATAALLATNVYDDQTTGLKITGTVKDEDSAKGHIKITYPDKSTSSETDNTYNTMRVNTSVKYNDVLIDPSKLKKDAGVNEFKVAAVDDKKHEQDPPVKLTLNVIKLGATPITQNIKVGGTVSTVENDLIKDIQILNMTGHTLKVDKSNVDPSKAGHYTQDMLLTDTVVSPNKVAKIAIPVNVTDNDTVIDDTSAVYAHNFDVKTTDIAGLTDDELKAKILKDSGAKGWMVTTGADSAVSVKSTELKPASGSGTYKATITNAAGKEITITITVAGNDLKIVSAPKNMSYGAQTGVMLPYSSENFKLQRQDNNVVKVSISNTGKQGWNLSASVSKPLTNGTDTLKGVLKYVDTDNAIMDLDSGSTIVGSGKTEETQDVAWDAERGIIANLDGSNTSLKAGTYAGEITWTLTSAP</sequence>
<feature type="region of interest" description="Disordered" evidence="1">
    <location>
        <begin position="38"/>
        <end position="71"/>
    </location>
</feature>
<feature type="chain" id="PRO_5045213802" description="WxL domain-containing protein" evidence="2">
    <location>
        <begin position="29"/>
        <end position="874"/>
    </location>
</feature>
<evidence type="ECO:0008006" key="5">
    <source>
        <dbReference type="Google" id="ProtNLM"/>
    </source>
</evidence>
<feature type="compositionally biased region" description="Basic and acidic residues" evidence="1">
    <location>
        <begin position="52"/>
        <end position="71"/>
    </location>
</feature>